<evidence type="ECO:0000256" key="2">
    <source>
        <dbReference type="ARBA" id="ARBA00023015"/>
    </source>
</evidence>
<accession>A0A8D9H3I8</accession>
<organism evidence="8 9">
    <name type="scientific">Brassica campestris</name>
    <name type="common">Field mustard</name>
    <dbReference type="NCBI Taxonomy" id="3711"/>
    <lineage>
        <taxon>Eukaryota</taxon>
        <taxon>Viridiplantae</taxon>
        <taxon>Streptophyta</taxon>
        <taxon>Embryophyta</taxon>
        <taxon>Tracheophyta</taxon>
        <taxon>Spermatophyta</taxon>
        <taxon>Magnoliopsida</taxon>
        <taxon>eudicotyledons</taxon>
        <taxon>Gunneridae</taxon>
        <taxon>Pentapetalae</taxon>
        <taxon>rosids</taxon>
        <taxon>malvids</taxon>
        <taxon>Brassicales</taxon>
        <taxon>Brassicaceae</taxon>
        <taxon>Brassiceae</taxon>
        <taxon>Brassica</taxon>
    </lineage>
</organism>
<evidence type="ECO:0000313" key="8">
    <source>
        <dbReference type="EMBL" id="CAG7892096.1"/>
    </source>
</evidence>
<evidence type="ECO:0000256" key="1">
    <source>
        <dbReference type="ARBA" id="ARBA00004123"/>
    </source>
</evidence>
<dbReference type="AlphaFoldDB" id="A0A8D9H3I8"/>
<sequence length="301" mass="34756">RLERRKTAKTRTLYSTFMNTSHEKAVQAILYGHSCAKRLKLQLDHPVADARSVSNYDLTKSIVHCFSDAISIFSDKSKSEDDVFSDLSLRDYPPPLHQRSHSKKRKNNSTNSSENWRHDSPDPNYYDGFLWRKYGQKTIKQSKHQRSYYRCSYNIDYACGAKKHEQKIKDNPPVYRTTYFGHHTCRINQNQDAGFTTIGDPVDNLENSRMIRFGQDLDQETIGLSVSVKDEKGIIKEETMDQCRGITGNDKDCQTVIKENHQSSPSGSYTPSSSGSEIDMFDSDLLVEDLDLWDRYDLYDF</sequence>
<keyword evidence="5" id="KW-0539">Nucleus</keyword>
<keyword evidence="2" id="KW-0805">Transcription regulation</keyword>
<keyword evidence="3" id="KW-0238">DNA-binding</keyword>
<evidence type="ECO:0000256" key="4">
    <source>
        <dbReference type="ARBA" id="ARBA00023163"/>
    </source>
</evidence>
<name>A0A8D9H3I8_BRACM</name>
<dbReference type="GO" id="GO:0043565">
    <property type="term" value="F:sequence-specific DNA binding"/>
    <property type="evidence" value="ECO:0007669"/>
    <property type="project" value="InterPro"/>
</dbReference>
<dbReference type="InterPro" id="IPR044810">
    <property type="entry name" value="WRKY_plant"/>
</dbReference>
<dbReference type="Proteomes" id="UP000694005">
    <property type="component" value="Chromosome A02"/>
</dbReference>
<dbReference type="PROSITE" id="PS50811">
    <property type="entry name" value="WRKY"/>
    <property type="match status" value="1"/>
</dbReference>
<dbReference type="InterPro" id="IPR036576">
    <property type="entry name" value="WRKY_dom_sf"/>
</dbReference>
<keyword evidence="4" id="KW-0804">Transcription</keyword>
<dbReference type="SUPFAM" id="SSF118290">
    <property type="entry name" value="WRKY DNA-binding domain"/>
    <property type="match status" value="1"/>
</dbReference>
<dbReference type="Gramene" id="A02p10480.2_BraZ1">
    <property type="protein sequence ID" value="A02p10480.2_BraZ1.CDS"/>
    <property type="gene ID" value="A02g10480.2_BraZ1"/>
</dbReference>
<dbReference type="Gene3D" id="2.20.25.80">
    <property type="entry name" value="WRKY domain"/>
    <property type="match status" value="1"/>
</dbReference>
<feature type="domain" description="WRKY" evidence="7">
    <location>
        <begin position="120"/>
        <end position="188"/>
    </location>
</feature>
<dbReference type="Pfam" id="PF03106">
    <property type="entry name" value="WRKY"/>
    <property type="match status" value="1"/>
</dbReference>
<gene>
    <name evidence="8" type="ORF">BRAPAZ1V2_A02P10480.2</name>
</gene>
<evidence type="ECO:0000259" key="7">
    <source>
        <dbReference type="PROSITE" id="PS50811"/>
    </source>
</evidence>
<dbReference type="SMART" id="SM00774">
    <property type="entry name" value="WRKY"/>
    <property type="match status" value="1"/>
</dbReference>
<protein>
    <recommendedName>
        <fullName evidence="7">WRKY domain-containing protein</fullName>
    </recommendedName>
</protein>
<feature type="region of interest" description="Disordered" evidence="6">
    <location>
        <begin position="89"/>
        <end position="119"/>
    </location>
</feature>
<evidence type="ECO:0000256" key="6">
    <source>
        <dbReference type="SAM" id="MobiDB-lite"/>
    </source>
</evidence>
<evidence type="ECO:0000256" key="3">
    <source>
        <dbReference type="ARBA" id="ARBA00023125"/>
    </source>
</evidence>
<dbReference type="PANTHER" id="PTHR31282">
    <property type="entry name" value="WRKY TRANSCRIPTION FACTOR 21-RELATED"/>
    <property type="match status" value="1"/>
</dbReference>
<proteinExistence type="predicted"/>
<dbReference type="GO" id="GO:0003700">
    <property type="term" value="F:DNA-binding transcription factor activity"/>
    <property type="evidence" value="ECO:0007669"/>
    <property type="project" value="InterPro"/>
</dbReference>
<evidence type="ECO:0000313" key="9">
    <source>
        <dbReference type="Proteomes" id="UP000694005"/>
    </source>
</evidence>
<evidence type="ECO:0000256" key="5">
    <source>
        <dbReference type="ARBA" id="ARBA00023242"/>
    </source>
</evidence>
<dbReference type="GO" id="GO:0005634">
    <property type="term" value="C:nucleus"/>
    <property type="evidence" value="ECO:0007669"/>
    <property type="project" value="UniProtKB-SubCell"/>
</dbReference>
<comment type="subcellular location">
    <subcellularLocation>
        <location evidence="1">Nucleus</location>
    </subcellularLocation>
</comment>
<dbReference type="InterPro" id="IPR003657">
    <property type="entry name" value="WRKY_dom"/>
</dbReference>
<feature type="compositionally biased region" description="Basic residues" evidence="6">
    <location>
        <begin position="98"/>
        <end position="107"/>
    </location>
</feature>
<reference evidence="8 9" key="1">
    <citation type="submission" date="2021-07" db="EMBL/GenBank/DDBJ databases">
        <authorList>
            <consortium name="Genoscope - CEA"/>
            <person name="William W."/>
        </authorList>
    </citation>
    <scope>NUCLEOTIDE SEQUENCE [LARGE SCALE GENOMIC DNA]</scope>
</reference>
<dbReference type="EMBL" id="LS974618">
    <property type="protein sequence ID" value="CAG7892096.1"/>
    <property type="molecule type" value="Genomic_DNA"/>
</dbReference>
<feature type="non-terminal residue" evidence="8">
    <location>
        <position position="301"/>
    </location>
</feature>